<proteinExistence type="predicted"/>
<evidence type="ECO:0000313" key="2">
    <source>
        <dbReference type="EMBL" id="WED66392.1"/>
    </source>
</evidence>
<dbReference type="RefSeq" id="WP_330927678.1">
    <property type="nucleotide sequence ID" value="NZ_CP119075.1"/>
</dbReference>
<evidence type="ECO:0000313" key="3">
    <source>
        <dbReference type="Proteomes" id="UP001218638"/>
    </source>
</evidence>
<evidence type="ECO:0008006" key="4">
    <source>
        <dbReference type="Google" id="ProtNLM"/>
    </source>
</evidence>
<dbReference type="AlphaFoldDB" id="A0AAF0CQW2"/>
<keyword evidence="1" id="KW-0732">Signal</keyword>
<reference evidence="2" key="1">
    <citation type="submission" date="2023-03" db="EMBL/GenBank/DDBJ databases">
        <title>Lomoglobus Profundus gen. nov., sp. nov., a novel member of the phylum Verrucomicrobia, isolated from deep-marine sediment of South China Sea.</title>
        <authorList>
            <person name="Ahmad T."/>
            <person name="Ishaq S.E."/>
            <person name="Wang F."/>
        </authorList>
    </citation>
    <scope>NUCLEOTIDE SEQUENCE</scope>
    <source>
        <strain evidence="2">LMO-M01</strain>
    </source>
</reference>
<accession>A0AAF0CQW2</accession>
<sequence length="571" mass="58737">MKSSRFPLLPVLVWTVFAASSAPAQISFQFDYTDANTGFNDPTDGAARRTALEQAAQILSDTIPTSTPVTVTFSVVSTNNDDSTLASAGSDSTAEDIGFSPTVVSQKIVNGTDANGAAADGEINWNFFHNWDLDDDVAPDAFDFKSTAMHELLHAMGFVSAISSTGEGLFVGTVGDPNAWYLIDQYLVTATGQSFVDTQFRFDAGLVGNLDDNPGIYFNGPHAVAANGGNPVAFYSPEPWEEGSSGSHTDDNTYLGTSALLMNAATDTGPGVRTLSAIELGILRDIGYDIAPTTPTDPPTTTSLTYLSNISVRTTAGSGDQTLSVGFAVSGGSKGMLIRGVGPTLDSFNITGAIADPQIALFSSAQLQLESNDDWDASASTTFSTVGAFSLPDGSFDSALVTSLAPGAYTVQVTDVNGASGIALAEIYDTAAPTSADGPRFTNISARSQVGIGAEVLTAGFVIAGEGTKTLLIRGIGPGLNQFSIAGAIADPQLSLFRSESGGSSTLVESNNDWNSATIAPTADRLGAFAITAGSLDSALLVTLTPGAYTVQLSGVANGTGVGIIEVYDAD</sequence>
<dbReference type="EMBL" id="CP119075">
    <property type="protein sequence ID" value="WED66392.1"/>
    <property type="molecule type" value="Genomic_DNA"/>
</dbReference>
<evidence type="ECO:0000256" key="1">
    <source>
        <dbReference type="SAM" id="SignalP"/>
    </source>
</evidence>
<dbReference type="Gene3D" id="3.40.390.10">
    <property type="entry name" value="Collagenase (Catalytic Domain)"/>
    <property type="match status" value="1"/>
</dbReference>
<gene>
    <name evidence="2" type="ORF">PXH66_05970</name>
</gene>
<name>A0AAF0CQW2_9BACT</name>
<dbReference type="Proteomes" id="UP001218638">
    <property type="component" value="Chromosome"/>
</dbReference>
<dbReference type="SUPFAM" id="SSF55486">
    <property type="entry name" value="Metalloproteases ('zincins'), catalytic domain"/>
    <property type="match status" value="1"/>
</dbReference>
<dbReference type="KEGG" id="slom:PXH66_05970"/>
<organism evidence="2 3">
    <name type="scientific">Synoicihabitans lomoniglobus</name>
    <dbReference type="NCBI Taxonomy" id="2909285"/>
    <lineage>
        <taxon>Bacteria</taxon>
        <taxon>Pseudomonadati</taxon>
        <taxon>Verrucomicrobiota</taxon>
        <taxon>Opitutia</taxon>
        <taxon>Opitutales</taxon>
        <taxon>Opitutaceae</taxon>
        <taxon>Synoicihabitans</taxon>
    </lineage>
</organism>
<feature type="signal peptide" evidence="1">
    <location>
        <begin position="1"/>
        <end position="24"/>
    </location>
</feature>
<keyword evidence="3" id="KW-1185">Reference proteome</keyword>
<dbReference type="GO" id="GO:0008237">
    <property type="term" value="F:metallopeptidase activity"/>
    <property type="evidence" value="ECO:0007669"/>
    <property type="project" value="InterPro"/>
</dbReference>
<protein>
    <recommendedName>
        <fullName evidence="4">Peptidase metallopeptidase domain-containing protein</fullName>
    </recommendedName>
</protein>
<dbReference type="InterPro" id="IPR024079">
    <property type="entry name" value="MetalloPept_cat_dom_sf"/>
</dbReference>
<feature type="chain" id="PRO_5042054693" description="Peptidase metallopeptidase domain-containing protein" evidence="1">
    <location>
        <begin position="25"/>
        <end position="571"/>
    </location>
</feature>